<reference evidence="1" key="1">
    <citation type="journal article" date="2021" name="Proc. Natl. Acad. Sci. U.S.A.">
        <title>A Catalog of Tens of Thousands of Viruses from Human Metagenomes Reveals Hidden Associations with Chronic Diseases.</title>
        <authorList>
            <person name="Tisza M.J."/>
            <person name="Buck C.B."/>
        </authorList>
    </citation>
    <scope>NUCLEOTIDE SEQUENCE</scope>
    <source>
        <strain evidence="1">Ct9pU4</strain>
    </source>
</reference>
<evidence type="ECO:0000313" key="1">
    <source>
        <dbReference type="EMBL" id="DAE28516.1"/>
    </source>
</evidence>
<name>A0A8S5RC14_9VIRU</name>
<protein>
    <submittedName>
        <fullName evidence="1">Uncharacterized protein</fullName>
    </submittedName>
</protein>
<dbReference type="EMBL" id="BK059087">
    <property type="protein sequence ID" value="DAE28516.1"/>
    <property type="molecule type" value="Genomic_DNA"/>
</dbReference>
<proteinExistence type="predicted"/>
<sequence length="56" mass="6677">MEKARGKNVIFYMEDELGRPEFMGDKMLKAIKELFAPTKYKYYSLEELIKNNGRLQ</sequence>
<organism evidence="1">
    <name type="scientific">virus sp. ct9pU4</name>
    <dbReference type="NCBI Taxonomy" id="2828248"/>
    <lineage>
        <taxon>Viruses</taxon>
    </lineage>
</organism>
<accession>A0A8S5RC14</accession>